<dbReference type="PANTHER" id="PTHR30537">
    <property type="entry name" value="HTH-TYPE TRANSCRIPTIONAL REGULATOR"/>
    <property type="match status" value="1"/>
</dbReference>
<keyword evidence="2" id="KW-0805">Transcription regulation</keyword>
<dbReference type="PROSITE" id="PS50931">
    <property type="entry name" value="HTH_LYSR"/>
    <property type="match status" value="1"/>
</dbReference>
<evidence type="ECO:0000259" key="5">
    <source>
        <dbReference type="PROSITE" id="PS50931"/>
    </source>
</evidence>
<dbReference type="Pfam" id="PF00126">
    <property type="entry name" value="HTH_1"/>
    <property type="match status" value="1"/>
</dbReference>
<accession>A0ABS8YVH0</accession>
<dbReference type="Proteomes" id="UP001521181">
    <property type="component" value="Unassembled WGS sequence"/>
</dbReference>
<dbReference type="Gene3D" id="3.40.190.10">
    <property type="entry name" value="Periplasmic binding protein-like II"/>
    <property type="match status" value="2"/>
</dbReference>
<evidence type="ECO:0000256" key="3">
    <source>
        <dbReference type="ARBA" id="ARBA00023125"/>
    </source>
</evidence>
<feature type="domain" description="HTH lysR-type" evidence="5">
    <location>
        <begin position="17"/>
        <end position="74"/>
    </location>
</feature>
<dbReference type="EMBL" id="JAJUOS010000002">
    <property type="protein sequence ID" value="MCE5972498.1"/>
    <property type="molecule type" value="Genomic_DNA"/>
</dbReference>
<keyword evidence="7" id="KW-1185">Reference proteome</keyword>
<proteinExistence type="inferred from homology"/>
<dbReference type="SUPFAM" id="SSF46785">
    <property type="entry name" value="Winged helix' DNA-binding domain"/>
    <property type="match status" value="1"/>
</dbReference>
<organism evidence="6 7">
    <name type="scientific">Rhodobacter flavimaris</name>
    <dbReference type="NCBI Taxonomy" id="2907145"/>
    <lineage>
        <taxon>Bacteria</taxon>
        <taxon>Pseudomonadati</taxon>
        <taxon>Pseudomonadota</taxon>
        <taxon>Alphaproteobacteria</taxon>
        <taxon>Rhodobacterales</taxon>
        <taxon>Rhodobacter group</taxon>
        <taxon>Rhodobacter</taxon>
    </lineage>
</organism>
<dbReference type="Gene3D" id="1.10.10.10">
    <property type="entry name" value="Winged helix-like DNA-binding domain superfamily/Winged helix DNA-binding domain"/>
    <property type="match status" value="1"/>
</dbReference>
<dbReference type="PRINTS" id="PR00039">
    <property type="entry name" value="HTHLYSR"/>
</dbReference>
<evidence type="ECO:0000256" key="2">
    <source>
        <dbReference type="ARBA" id="ARBA00023015"/>
    </source>
</evidence>
<dbReference type="RefSeq" id="WP_233675515.1">
    <property type="nucleotide sequence ID" value="NZ_JAJUOS010000002.1"/>
</dbReference>
<name>A0ABS8YVH0_9RHOB</name>
<keyword evidence="4" id="KW-0804">Transcription</keyword>
<comment type="caution">
    <text evidence="6">The sequence shown here is derived from an EMBL/GenBank/DDBJ whole genome shotgun (WGS) entry which is preliminary data.</text>
</comment>
<keyword evidence="3" id="KW-0238">DNA-binding</keyword>
<dbReference type="InterPro" id="IPR005119">
    <property type="entry name" value="LysR_subst-bd"/>
</dbReference>
<dbReference type="InterPro" id="IPR036388">
    <property type="entry name" value="WH-like_DNA-bd_sf"/>
</dbReference>
<dbReference type="SUPFAM" id="SSF53850">
    <property type="entry name" value="Periplasmic binding protein-like II"/>
    <property type="match status" value="1"/>
</dbReference>
<evidence type="ECO:0000313" key="7">
    <source>
        <dbReference type="Proteomes" id="UP001521181"/>
    </source>
</evidence>
<comment type="similarity">
    <text evidence="1">Belongs to the LysR transcriptional regulatory family.</text>
</comment>
<gene>
    <name evidence="6" type="ORF">LZA78_03245</name>
</gene>
<protein>
    <submittedName>
        <fullName evidence="6">LysR substrate-binding domain-containing protein</fullName>
    </submittedName>
</protein>
<dbReference type="InterPro" id="IPR058163">
    <property type="entry name" value="LysR-type_TF_proteobact-type"/>
</dbReference>
<evidence type="ECO:0000256" key="4">
    <source>
        <dbReference type="ARBA" id="ARBA00023163"/>
    </source>
</evidence>
<evidence type="ECO:0000256" key="1">
    <source>
        <dbReference type="ARBA" id="ARBA00009437"/>
    </source>
</evidence>
<evidence type="ECO:0000313" key="6">
    <source>
        <dbReference type="EMBL" id="MCE5972498.1"/>
    </source>
</evidence>
<dbReference type="InterPro" id="IPR036390">
    <property type="entry name" value="WH_DNA-bd_sf"/>
</dbReference>
<dbReference type="InterPro" id="IPR000847">
    <property type="entry name" value="LysR_HTH_N"/>
</dbReference>
<sequence>MPSQPAPTRPQRAMGLPSMTALVAFEAAARRESFKLAAADLNVTPAAVSQQVKALEQELGILLFHRQPRGVTLTESGVHLFGAVRKGFDGIAQTIEHLRESSQIEDVSIQLTTAVSSFWLTPRLTRFWREHGDISVAQTVTDLRQAGHACDLKLYYGGPNDEPGEVRLLFNDTISVLASPEFIAHHGPVSLDGLPRLPVIHMNAEDPRWIGWRQWGQLAGYAGGFGPRHQVNNYAIATQVAKDGVGLFLGWETLLRSELDSGRLVRALDLRITAPDAFYLALRDEASEKARIFRDWLLNEHRPEGAFHP</sequence>
<dbReference type="Pfam" id="PF03466">
    <property type="entry name" value="LysR_substrate"/>
    <property type="match status" value="1"/>
</dbReference>
<dbReference type="PANTHER" id="PTHR30537:SF5">
    <property type="entry name" value="HTH-TYPE TRANSCRIPTIONAL ACTIVATOR TTDR-RELATED"/>
    <property type="match status" value="1"/>
</dbReference>
<reference evidence="6 7" key="1">
    <citation type="submission" date="2021-12" db="EMBL/GenBank/DDBJ databases">
        <title>Sinirhodobacter sp. WL0062 is a bacterium isolated from seawater.</title>
        <authorList>
            <person name="Wang L."/>
            <person name="He W."/>
            <person name="Zhang D.-F."/>
        </authorList>
    </citation>
    <scope>NUCLEOTIDE SEQUENCE [LARGE SCALE GENOMIC DNA]</scope>
    <source>
        <strain evidence="6 7">WL0062</strain>
    </source>
</reference>